<reference evidence="1" key="1">
    <citation type="submission" date="2019-11" db="EMBL/GenBank/DDBJ databases">
        <title>Nori genome reveals adaptations in red seaweeds to the harsh intertidal environment.</title>
        <authorList>
            <person name="Wang D."/>
            <person name="Mao Y."/>
        </authorList>
    </citation>
    <scope>NUCLEOTIDE SEQUENCE</scope>
    <source>
        <tissue evidence="1">Gametophyte</tissue>
    </source>
</reference>
<evidence type="ECO:0000313" key="1">
    <source>
        <dbReference type="EMBL" id="KAK1870390.1"/>
    </source>
</evidence>
<keyword evidence="2" id="KW-1185">Reference proteome</keyword>
<gene>
    <name evidence="1" type="ORF">I4F81_012852</name>
</gene>
<organism evidence="1 2">
    <name type="scientific">Pyropia yezoensis</name>
    <name type="common">Susabi-nori</name>
    <name type="synonym">Porphyra yezoensis</name>
    <dbReference type="NCBI Taxonomy" id="2788"/>
    <lineage>
        <taxon>Eukaryota</taxon>
        <taxon>Rhodophyta</taxon>
        <taxon>Bangiophyceae</taxon>
        <taxon>Bangiales</taxon>
        <taxon>Bangiaceae</taxon>
        <taxon>Pyropia</taxon>
    </lineage>
</organism>
<evidence type="ECO:0000313" key="2">
    <source>
        <dbReference type="Proteomes" id="UP000798662"/>
    </source>
</evidence>
<dbReference type="Proteomes" id="UP000798662">
    <property type="component" value="Chromosome 3"/>
</dbReference>
<dbReference type="EMBL" id="CM020620">
    <property type="protein sequence ID" value="KAK1870390.1"/>
    <property type="molecule type" value="Genomic_DNA"/>
</dbReference>
<sequence>MAGACANECLAWAAAGKAPAAAAGVRAATVGVGGEGAGNGDKGPPRTAALPPYRPAYPRDRGADDRADEGCVRWVKVATKATCPKTRPVAACRHVPCLAQAKALHVEVPGS</sequence>
<protein>
    <submittedName>
        <fullName evidence="1">Uncharacterized protein</fullName>
    </submittedName>
</protein>
<name>A0ACC3CJI4_PYRYE</name>
<comment type="caution">
    <text evidence="1">The sequence shown here is derived from an EMBL/GenBank/DDBJ whole genome shotgun (WGS) entry which is preliminary data.</text>
</comment>
<proteinExistence type="predicted"/>
<accession>A0ACC3CJI4</accession>